<evidence type="ECO:0000256" key="1">
    <source>
        <dbReference type="SAM" id="Phobius"/>
    </source>
</evidence>
<keyword evidence="1" id="KW-1133">Transmembrane helix</keyword>
<proteinExistence type="predicted"/>
<dbReference type="EMBL" id="CADCWL010000175">
    <property type="protein sequence ID" value="CAA9575134.1"/>
    <property type="molecule type" value="Genomic_DNA"/>
</dbReference>
<name>A0A6J4VC13_9BACT</name>
<evidence type="ECO:0000313" key="2">
    <source>
        <dbReference type="EMBL" id="CAA9575134.1"/>
    </source>
</evidence>
<accession>A0A6J4VC13</accession>
<reference evidence="2" key="1">
    <citation type="submission" date="2020-02" db="EMBL/GenBank/DDBJ databases">
        <authorList>
            <person name="Meier V. D."/>
        </authorList>
    </citation>
    <scope>NUCLEOTIDE SEQUENCE</scope>
    <source>
        <strain evidence="2">AVDCRST_MAG19</strain>
    </source>
</reference>
<sequence length="67" mass="6643">TAASSRGAASRRAAASVRALPSTGTGAVVADQAARSALLALVGLSTIPAVVAFVGTRRRPAVARTQR</sequence>
<keyword evidence="1" id="KW-0472">Membrane</keyword>
<organism evidence="2">
    <name type="scientific">uncultured Thermomicrobiales bacterium</name>
    <dbReference type="NCBI Taxonomy" id="1645740"/>
    <lineage>
        <taxon>Bacteria</taxon>
        <taxon>Pseudomonadati</taxon>
        <taxon>Thermomicrobiota</taxon>
        <taxon>Thermomicrobia</taxon>
        <taxon>Thermomicrobiales</taxon>
        <taxon>environmental samples</taxon>
    </lineage>
</organism>
<keyword evidence="1" id="KW-0812">Transmembrane</keyword>
<dbReference type="AlphaFoldDB" id="A0A6J4VC13"/>
<feature type="transmembrane region" description="Helical" evidence="1">
    <location>
        <begin position="37"/>
        <end position="56"/>
    </location>
</feature>
<gene>
    <name evidence="2" type="ORF">AVDCRST_MAG19-3249</name>
</gene>
<protein>
    <submittedName>
        <fullName evidence="2">Uncharacterized protein</fullName>
    </submittedName>
</protein>
<feature type="non-terminal residue" evidence="2">
    <location>
        <position position="1"/>
    </location>
</feature>